<comment type="caution">
    <text evidence="2">The sequence shown here is derived from an EMBL/GenBank/DDBJ whole genome shotgun (WGS) entry which is preliminary data.</text>
</comment>
<evidence type="ECO:0000313" key="3">
    <source>
        <dbReference type="Proteomes" id="UP000324222"/>
    </source>
</evidence>
<organism evidence="2 3">
    <name type="scientific">Portunus trituberculatus</name>
    <name type="common">Swimming crab</name>
    <name type="synonym">Neptunus trituberculatus</name>
    <dbReference type="NCBI Taxonomy" id="210409"/>
    <lineage>
        <taxon>Eukaryota</taxon>
        <taxon>Metazoa</taxon>
        <taxon>Ecdysozoa</taxon>
        <taxon>Arthropoda</taxon>
        <taxon>Crustacea</taxon>
        <taxon>Multicrustacea</taxon>
        <taxon>Malacostraca</taxon>
        <taxon>Eumalacostraca</taxon>
        <taxon>Eucarida</taxon>
        <taxon>Decapoda</taxon>
        <taxon>Pleocyemata</taxon>
        <taxon>Brachyura</taxon>
        <taxon>Eubrachyura</taxon>
        <taxon>Portunoidea</taxon>
        <taxon>Portunidae</taxon>
        <taxon>Portuninae</taxon>
        <taxon>Portunus</taxon>
    </lineage>
</organism>
<feature type="transmembrane region" description="Helical" evidence="1">
    <location>
        <begin position="20"/>
        <end position="40"/>
    </location>
</feature>
<name>A0A5B7EYL4_PORTR</name>
<keyword evidence="1" id="KW-0472">Membrane</keyword>
<proteinExistence type="predicted"/>
<dbReference type="EMBL" id="VSRR010003776">
    <property type="protein sequence ID" value="MPC37414.1"/>
    <property type="molecule type" value="Genomic_DNA"/>
</dbReference>
<sequence length="130" mass="13839">MCSITVSLEASYSPPQEGQLLVVVEVVMAVMVVVVVALVVEQASSVGGALTHSAAGRPALVLTGTLNKHTCPGGVWHTVGPRRRHQASHTSRGWGVRGIVNLNRKPGLLTVSPGYLMTAKIHQITNEYFM</sequence>
<accession>A0A5B7EYL4</accession>
<keyword evidence="1" id="KW-0812">Transmembrane</keyword>
<evidence type="ECO:0000313" key="2">
    <source>
        <dbReference type="EMBL" id="MPC37414.1"/>
    </source>
</evidence>
<gene>
    <name evidence="2" type="ORF">E2C01_030892</name>
</gene>
<dbReference type="AlphaFoldDB" id="A0A5B7EYL4"/>
<keyword evidence="1" id="KW-1133">Transmembrane helix</keyword>
<evidence type="ECO:0000256" key="1">
    <source>
        <dbReference type="SAM" id="Phobius"/>
    </source>
</evidence>
<dbReference type="Proteomes" id="UP000324222">
    <property type="component" value="Unassembled WGS sequence"/>
</dbReference>
<protein>
    <submittedName>
        <fullName evidence="2">Uncharacterized protein</fullName>
    </submittedName>
</protein>
<reference evidence="2 3" key="1">
    <citation type="submission" date="2019-05" db="EMBL/GenBank/DDBJ databases">
        <title>Another draft genome of Portunus trituberculatus and its Hox gene families provides insights of decapod evolution.</title>
        <authorList>
            <person name="Jeong J.-H."/>
            <person name="Song I."/>
            <person name="Kim S."/>
            <person name="Choi T."/>
            <person name="Kim D."/>
            <person name="Ryu S."/>
            <person name="Kim W."/>
        </authorList>
    </citation>
    <scope>NUCLEOTIDE SEQUENCE [LARGE SCALE GENOMIC DNA]</scope>
    <source>
        <tissue evidence="2">Muscle</tissue>
    </source>
</reference>
<keyword evidence="3" id="KW-1185">Reference proteome</keyword>